<evidence type="ECO:0000313" key="1">
    <source>
        <dbReference type="EMBL" id="MBP1971388.1"/>
    </source>
</evidence>
<reference evidence="1 2" key="1">
    <citation type="submission" date="2021-03" db="EMBL/GenBank/DDBJ databases">
        <title>Genomic Encyclopedia of Type Strains, Phase IV (KMG-IV): sequencing the most valuable type-strain genomes for metagenomic binning, comparative biology and taxonomic classification.</title>
        <authorList>
            <person name="Goeker M."/>
        </authorList>
    </citation>
    <scope>NUCLEOTIDE SEQUENCE [LARGE SCALE GENOMIC DNA]</scope>
    <source>
        <strain evidence="1 2">DSM 25609</strain>
    </source>
</reference>
<accession>A0ABS4IK90</accession>
<protein>
    <submittedName>
        <fullName evidence="1">Uncharacterized protein</fullName>
    </submittedName>
</protein>
<organism evidence="1 2">
    <name type="scientific">Virgibacillus natechei</name>
    <dbReference type="NCBI Taxonomy" id="1216297"/>
    <lineage>
        <taxon>Bacteria</taxon>
        <taxon>Bacillati</taxon>
        <taxon>Bacillota</taxon>
        <taxon>Bacilli</taxon>
        <taxon>Bacillales</taxon>
        <taxon>Bacillaceae</taxon>
        <taxon>Virgibacillus</taxon>
    </lineage>
</organism>
<gene>
    <name evidence="1" type="ORF">J2Z83_003527</name>
</gene>
<proteinExistence type="predicted"/>
<dbReference type="RefSeq" id="WP_209464444.1">
    <property type="nucleotide sequence ID" value="NZ_CP110224.1"/>
</dbReference>
<evidence type="ECO:0000313" key="2">
    <source>
        <dbReference type="Proteomes" id="UP001519345"/>
    </source>
</evidence>
<name>A0ABS4IK90_9BACI</name>
<comment type="caution">
    <text evidence="1">The sequence shown here is derived from an EMBL/GenBank/DDBJ whole genome shotgun (WGS) entry which is preliminary data.</text>
</comment>
<dbReference type="EMBL" id="JAGGKX010000025">
    <property type="protein sequence ID" value="MBP1971388.1"/>
    <property type="molecule type" value="Genomic_DNA"/>
</dbReference>
<dbReference type="Proteomes" id="UP001519345">
    <property type="component" value="Unassembled WGS sequence"/>
</dbReference>
<sequence>METNQAALGKIENGIAQKEVGVVELLSGVYIVGSDVPARSLSIGREQTFLCIMLAGSVKVNTILGDDCCCTHVD</sequence>
<keyword evidence="2" id="KW-1185">Reference proteome</keyword>